<dbReference type="eggNOG" id="COG1595">
    <property type="taxonomic scope" value="Bacteria"/>
</dbReference>
<dbReference type="SUPFAM" id="SSF88946">
    <property type="entry name" value="Sigma2 domain of RNA polymerase sigma factors"/>
    <property type="match status" value="1"/>
</dbReference>
<proteinExistence type="inferred from homology"/>
<dbReference type="AlphaFoldDB" id="C5BLI3"/>
<evidence type="ECO:0000313" key="5">
    <source>
        <dbReference type="EMBL" id="ACR13399.1"/>
    </source>
</evidence>
<dbReference type="GO" id="GO:0016987">
    <property type="term" value="F:sigma factor activity"/>
    <property type="evidence" value="ECO:0007669"/>
    <property type="project" value="UniProtKB-KW"/>
</dbReference>
<sequence length="183" mass="21682">MIPPEQLVTRIEQGDTVAEHQLVVQYQRGLMLALSRKSSIDVAEDVCQETWRVVLENIRAGKVREPERLAAYVVQTGRNQLLMHFRKYPAHTGAPHEADSDLTTDETPETQLRHQRLRTAIGALLNELPQERDRELLRRFYLQEQEKGEICKSLTLTERHFHRVLHRARQRFRELWEQTEMHW</sequence>
<dbReference type="NCBIfam" id="TIGR02937">
    <property type="entry name" value="sigma70-ECF"/>
    <property type="match status" value="1"/>
</dbReference>
<dbReference type="Proteomes" id="UP000009080">
    <property type="component" value="Chromosome"/>
</dbReference>
<dbReference type="STRING" id="377629.TERTU_0204"/>
<gene>
    <name evidence="5" type="ordered locus">TERTU_0204</name>
</gene>
<dbReference type="OrthoDB" id="129367at2"/>
<dbReference type="EMBL" id="CP001614">
    <property type="protein sequence ID" value="ACR13399.1"/>
    <property type="molecule type" value="Genomic_DNA"/>
</dbReference>
<dbReference type="Gene3D" id="1.10.1740.10">
    <property type="match status" value="1"/>
</dbReference>
<reference evidence="5 6" key="1">
    <citation type="journal article" date="2009" name="PLoS ONE">
        <title>The complete genome of Teredinibacter turnerae T7901: an intracellular endosymbiont of marine wood-boring bivalves (shipworms).</title>
        <authorList>
            <person name="Yang J.C."/>
            <person name="Madupu R."/>
            <person name="Durkin A.S."/>
            <person name="Ekborg N.A."/>
            <person name="Pedamallu C.S."/>
            <person name="Hostetler J.B."/>
            <person name="Radune D."/>
            <person name="Toms B.S."/>
            <person name="Henrissat B."/>
            <person name="Coutinho P.M."/>
            <person name="Schwarz S."/>
            <person name="Field L."/>
            <person name="Trindade-Silva A.E."/>
            <person name="Soares C.A.G."/>
            <person name="Elshahawi S."/>
            <person name="Hanora A."/>
            <person name="Schmidt E.W."/>
            <person name="Haygood M.G."/>
            <person name="Posfai J."/>
            <person name="Benner J."/>
            <person name="Madinger C."/>
            <person name="Nove J."/>
            <person name="Anton B."/>
            <person name="Chaudhary K."/>
            <person name="Foster J."/>
            <person name="Holman A."/>
            <person name="Kumar S."/>
            <person name="Lessard P.A."/>
            <person name="Luyten Y.A."/>
            <person name="Slatko B."/>
            <person name="Wood N."/>
            <person name="Wu B."/>
            <person name="Teplitski M."/>
            <person name="Mougous J.D."/>
            <person name="Ward N."/>
            <person name="Eisen J.A."/>
            <person name="Badger J.H."/>
            <person name="Distel D.L."/>
        </authorList>
    </citation>
    <scope>NUCLEOTIDE SEQUENCE [LARGE SCALE GENOMIC DNA]</scope>
    <source>
        <strain evidence="6">ATCC 39867 / T7901</strain>
    </source>
</reference>
<organism evidence="5 6">
    <name type="scientific">Teredinibacter turnerae (strain ATCC 39867 / T7901)</name>
    <dbReference type="NCBI Taxonomy" id="377629"/>
    <lineage>
        <taxon>Bacteria</taxon>
        <taxon>Pseudomonadati</taxon>
        <taxon>Pseudomonadota</taxon>
        <taxon>Gammaproteobacteria</taxon>
        <taxon>Cellvibrionales</taxon>
        <taxon>Cellvibrionaceae</taxon>
        <taxon>Teredinibacter</taxon>
    </lineage>
</organism>
<keyword evidence="3" id="KW-0731">Sigma factor</keyword>
<evidence type="ECO:0000256" key="1">
    <source>
        <dbReference type="ARBA" id="ARBA00010641"/>
    </source>
</evidence>
<dbReference type="InterPro" id="IPR013325">
    <property type="entry name" value="RNA_pol_sigma_r2"/>
</dbReference>
<dbReference type="SUPFAM" id="SSF88659">
    <property type="entry name" value="Sigma3 and sigma4 domains of RNA polymerase sigma factors"/>
    <property type="match status" value="1"/>
</dbReference>
<dbReference type="Gene3D" id="1.10.10.10">
    <property type="entry name" value="Winged helix-like DNA-binding domain superfamily/Winged helix DNA-binding domain"/>
    <property type="match status" value="1"/>
</dbReference>
<evidence type="ECO:0000256" key="3">
    <source>
        <dbReference type="ARBA" id="ARBA00023082"/>
    </source>
</evidence>
<dbReference type="PANTHER" id="PTHR43133">
    <property type="entry name" value="RNA POLYMERASE ECF-TYPE SIGMA FACTO"/>
    <property type="match status" value="1"/>
</dbReference>
<dbReference type="InterPro" id="IPR014284">
    <property type="entry name" value="RNA_pol_sigma-70_dom"/>
</dbReference>
<dbReference type="GO" id="GO:0006352">
    <property type="term" value="P:DNA-templated transcription initiation"/>
    <property type="evidence" value="ECO:0007669"/>
    <property type="project" value="InterPro"/>
</dbReference>
<keyword evidence="6" id="KW-1185">Reference proteome</keyword>
<dbReference type="PANTHER" id="PTHR43133:SF51">
    <property type="entry name" value="RNA POLYMERASE SIGMA FACTOR"/>
    <property type="match status" value="1"/>
</dbReference>
<keyword evidence="4" id="KW-0804">Transcription</keyword>
<protein>
    <submittedName>
        <fullName evidence="5">RNA polymerase sigma factor, sigma-70 family</fullName>
    </submittedName>
</protein>
<dbReference type="InterPro" id="IPR013324">
    <property type="entry name" value="RNA_pol_sigma_r3/r4-like"/>
</dbReference>
<keyword evidence="2" id="KW-0805">Transcription regulation</keyword>
<name>C5BLI3_TERTT</name>
<accession>C5BLI3</accession>
<evidence type="ECO:0000313" key="6">
    <source>
        <dbReference type="Proteomes" id="UP000009080"/>
    </source>
</evidence>
<dbReference type="InterPro" id="IPR036388">
    <property type="entry name" value="WH-like_DNA-bd_sf"/>
</dbReference>
<comment type="similarity">
    <text evidence="1">Belongs to the sigma-70 factor family. ECF subfamily.</text>
</comment>
<dbReference type="InterPro" id="IPR039425">
    <property type="entry name" value="RNA_pol_sigma-70-like"/>
</dbReference>
<evidence type="ECO:0000256" key="4">
    <source>
        <dbReference type="ARBA" id="ARBA00023163"/>
    </source>
</evidence>
<dbReference type="KEGG" id="ttu:TERTU_0204"/>
<evidence type="ECO:0000256" key="2">
    <source>
        <dbReference type="ARBA" id="ARBA00023015"/>
    </source>
</evidence>
<dbReference type="HOGENOM" id="CLU_1474487_0_0_6"/>